<sequence>MIKKTTFILLFISLVAQSQIQTNAPWNSNRENRKSSALTIDEISKSAEEFFKTIDRNSKGSGLKPFERWKYHWSFYTNKQGVVKPAKDLWDAWETKNQRNKSNAAVDVSNWQPLGPTSHTNTASWSSGQGRVNVVAIDPNNPSTYYVGAPAGGIWKSTDAGNSWVPLVDNLPQIGVSGIAIDPSDSNIIYITTGDDDAGDTYSVGVWKSVDGGSNWSNTSNISTSTSFSMNDIYIFPNDTQTLLVASNEGVYKTTNGGTEWNQVLSGNIKDIKMKPGDSTTWYAASTNSVFRSTNSGDSFMPVIIPLFRGAGRIVLDVTPANPEYVYFLSSRNNSSRDFYGLYRSVNSGVSFTKMGETENILESNQAWYDLALAVSDTDENIAFVGCLNIWKTTDGGDNFTKVNNWNAPNDRKYTHGDIHFLRYSQGKLLAGTDGGFYQSTDNGNSFTDLTNNLAISQFYKISVAVQNSGNVVGGLQDNGGFAYSDDKWNVYHGADGMDCAISKAAPDTYHGFIQYGGSMYTSTDGGLTRDGGVGAPSEETGTNDSGGEWVTPLVSDSKGKLYAGYKKLYSLVNNAWVATSSFRFSGDLDHIEVDPSNDNNIFLAQSSQLYRTNDAGISFTSIGFPGGVINGMEVNPNDSNTIWVVTNNNVYVSNNINDASPTFQTLGTNVPSEGKFTLKYHNRSGKNTIYIGTALGVYYINDDETSWQVFDNNLPNIAVRDLEINEKDSKLYAGTYGRGVFSTDIPKVLAPEDVQLTEISNLDGTITCGDSVVPMITVKNDGVNTLTNFTIEYSYDNGTSKSFDWNGSLSSLATKEIALPSENLTSGNHSINVTINLTNDGFIDNNFASSTFKLNEFYFRSNIYQ</sequence>
<feature type="region of interest" description="Disordered" evidence="1">
    <location>
        <begin position="530"/>
        <end position="549"/>
    </location>
</feature>
<dbReference type="Proteomes" id="UP001151478">
    <property type="component" value="Unassembled WGS sequence"/>
</dbReference>
<dbReference type="Gene3D" id="2.130.10.10">
    <property type="entry name" value="YVTN repeat-like/Quinoprotein amine dehydrogenase"/>
    <property type="match status" value="3"/>
</dbReference>
<keyword evidence="3" id="KW-0378">Hydrolase</keyword>
<evidence type="ECO:0000256" key="2">
    <source>
        <dbReference type="SAM" id="SignalP"/>
    </source>
</evidence>
<comment type="caution">
    <text evidence="3">The sequence shown here is derived from an EMBL/GenBank/DDBJ whole genome shotgun (WGS) entry which is preliminary data.</text>
</comment>
<keyword evidence="2" id="KW-0732">Signal</keyword>
<dbReference type="CDD" id="cd15482">
    <property type="entry name" value="Sialidase_non-viral"/>
    <property type="match status" value="1"/>
</dbReference>
<feature type="chain" id="PRO_5046115234" evidence="2">
    <location>
        <begin position="19"/>
        <end position="866"/>
    </location>
</feature>
<gene>
    <name evidence="3" type="ORF">N5A56_014205</name>
</gene>
<dbReference type="EMBL" id="JAOSLC020000003">
    <property type="protein sequence ID" value="MDD7915498.1"/>
    <property type="molecule type" value="Genomic_DNA"/>
</dbReference>
<name>A0ABT5SBP4_9FLAO</name>
<evidence type="ECO:0000256" key="1">
    <source>
        <dbReference type="SAM" id="MobiDB-lite"/>
    </source>
</evidence>
<dbReference type="RefSeq" id="WP_274270499.1">
    <property type="nucleotide sequence ID" value="NZ_JAOSLC020000003.1"/>
</dbReference>
<dbReference type="GO" id="GO:0016787">
    <property type="term" value="F:hydrolase activity"/>
    <property type="evidence" value="ECO:0007669"/>
    <property type="project" value="UniProtKB-KW"/>
</dbReference>
<feature type="signal peptide" evidence="2">
    <location>
        <begin position="1"/>
        <end position="18"/>
    </location>
</feature>
<evidence type="ECO:0000313" key="3">
    <source>
        <dbReference type="EMBL" id="MDD7915498.1"/>
    </source>
</evidence>
<dbReference type="InterPro" id="IPR015943">
    <property type="entry name" value="WD40/YVTN_repeat-like_dom_sf"/>
</dbReference>
<organism evidence="3 4">
    <name type="scientific">Polaribacter ponticola</name>
    <dbReference type="NCBI Taxonomy" id="2978475"/>
    <lineage>
        <taxon>Bacteria</taxon>
        <taxon>Pseudomonadati</taxon>
        <taxon>Bacteroidota</taxon>
        <taxon>Flavobacteriia</taxon>
        <taxon>Flavobacteriales</taxon>
        <taxon>Flavobacteriaceae</taxon>
    </lineage>
</organism>
<protein>
    <submittedName>
        <fullName evidence="3">Glycosyl hydrolase</fullName>
    </submittedName>
</protein>
<dbReference type="PANTHER" id="PTHR43739:SF5">
    <property type="entry name" value="EXO-ALPHA-SIALIDASE"/>
    <property type="match status" value="1"/>
</dbReference>
<dbReference type="SUPFAM" id="SSF110296">
    <property type="entry name" value="Oligoxyloglucan reducing end-specific cellobiohydrolase"/>
    <property type="match status" value="2"/>
</dbReference>
<dbReference type="PANTHER" id="PTHR43739">
    <property type="entry name" value="XYLOGLUCANASE (EUROFUNG)"/>
    <property type="match status" value="1"/>
</dbReference>
<accession>A0ABT5SBP4</accession>
<reference evidence="3" key="1">
    <citation type="submission" date="2023-02" db="EMBL/GenBank/DDBJ databases">
        <title>Polaribacter ponticola sp. nov., isolated from seawater.</title>
        <authorList>
            <person name="Baek J.H."/>
            <person name="Kim J.M."/>
            <person name="Choi D.G."/>
            <person name="Jeon C.O."/>
        </authorList>
    </citation>
    <scope>NUCLEOTIDE SEQUENCE</scope>
    <source>
        <strain evidence="3">MSW5</strain>
    </source>
</reference>
<proteinExistence type="predicted"/>
<dbReference type="InterPro" id="IPR052025">
    <property type="entry name" value="Xyloglucanase_GH74"/>
</dbReference>
<evidence type="ECO:0000313" key="4">
    <source>
        <dbReference type="Proteomes" id="UP001151478"/>
    </source>
</evidence>
<keyword evidence="4" id="KW-1185">Reference proteome</keyword>